<dbReference type="InterPro" id="IPR002110">
    <property type="entry name" value="Ankyrin_rpt"/>
</dbReference>
<dbReference type="SUPFAM" id="SSF48403">
    <property type="entry name" value="Ankyrin repeat"/>
    <property type="match status" value="1"/>
</dbReference>
<proteinExistence type="predicted"/>
<dbReference type="EMBL" id="JABBNT010000001">
    <property type="protein sequence ID" value="NMM43595.1"/>
    <property type="molecule type" value="Genomic_DNA"/>
</dbReference>
<name>A0A7Y0HDE7_9PROT</name>
<evidence type="ECO:0000256" key="2">
    <source>
        <dbReference type="ARBA" id="ARBA00023043"/>
    </source>
</evidence>
<keyword evidence="2" id="KW-0040">ANK repeat</keyword>
<dbReference type="Gene3D" id="1.25.40.20">
    <property type="entry name" value="Ankyrin repeat-containing domain"/>
    <property type="match status" value="1"/>
</dbReference>
<evidence type="ECO:0000313" key="4">
    <source>
        <dbReference type="Proteomes" id="UP000539372"/>
    </source>
</evidence>
<dbReference type="SMART" id="SM00248">
    <property type="entry name" value="ANK"/>
    <property type="match status" value="3"/>
</dbReference>
<accession>A0A7Y0HDE7</accession>
<sequence length="260" mass="27586">MTKVKKANIQTENGTAGFCDLDTLRFLAVAASLLLAAVSPARAGMQDDLAMAASFQKVDAVRAALSNNADPNAPSGGFLPLEWACKDMPRNSADGRAVIRLLLQAGADPNRMSPSGAPPLHLSRGNAACIEELLAGGADPDIRSDPSTSTCPFAPTPALERILSWYKTEDVANGVQALLDGGADAGIRGCDGNSMHAIIAGMFLRKIDRLEKSSPPAAGWWRPYVTIWQALDRKAMADAAAQDMMIDALQRARMIEMNAH</sequence>
<evidence type="ECO:0000256" key="1">
    <source>
        <dbReference type="ARBA" id="ARBA00022737"/>
    </source>
</evidence>
<organism evidence="3 4">
    <name type="scientific">Pacificispira spongiicola</name>
    <dbReference type="NCBI Taxonomy" id="2729598"/>
    <lineage>
        <taxon>Bacteria</taxon>
        <taxon>Pseudomonadati</taxon>
        <taxon>Pseudomonadota</taxon>
        <taxon>Alphaproteobacteria</taxon>
        <taxon>Rhodospirillales</taxon>
        <taxon>Rhodospirillaceae</taxon>
        <taxon>Pacificispira</taxon>
    </lineage>
</organism>
<dbReference type="PANTHER" id="PTHR24189">
    <property type="entry name" value="MYOTROPHIN"/>
    <property type="match status" value="1"/>
</dbReference>
<dbReference type="AlphaFoldDB" id="A0A7Y0HDE7"/>
<comment type="caution">
    <text evidence="3">The sequence shown here is derived from an EMBL/GenBank/DDBJ whole genome shotgun (WGS) entry which is preliminary data.</text>
</comment>
<protein>
    <submittedName>
        <fullName evidence="3">Ankyrin repeat domain-containing protein</fullName>
    </submittedName>
</protein>
<dbReference type="InterPro" id="IPR036770">
    <property type="entry name" value="Ankyrin_rpt-contain_sf"/>
</dbReference>
<reference evidence="3 4" key="1">
    <citation type="submission" date="2020-04" db="EMBL/GenBank/DDBJ databases">
        <title>Rhodospirillaceae bacterium KN72 isolated from deep sea.</title>
        <authorList>
            <person name="Zhang D.-C."/>
        </authorList>
    </citation>
    <scope>NUCLEOTIDE SEQUENCE [LARGE SCALE GENOMIC DNA]</scope>
    <source>
        <strain evidence="3 4">KN72</strain>
    </source>
</reference>
<evidence type="ECO:0000313" key="3">
    <source>
        <dbReference type="EMBL" id="NMM43595.1"/>
    </source>
</evidence>
<dbReference type="Pfam" id="PF00023">
    <property type="entry name" value="Ank"/>
    <property type="match status" value="1"/>
</dbReference>
<keyword evidence="1" id="KW-0677">Repeat</keyword>
<dbReference type="PANTHER" id="PTHR24189:SF50">
    <property type="entry name" value="ANKYRIN REPEAT AND SOCS BOX PROTEIN 2"/>
    <property type="match status" value="1"/>
</dbReference>
<dbReference type="RefSeq" id="WP_169623861.1">
    <property type="nucleotide sequence ID" value="NZ_JABBNT010000001.1"/>
</dbReference>
<keyword evidence="4" id="KW-1185">Reference proteome</keyword>
<dbReference type="InterPro" id="IPR050745">
    <property type="entry name" value="Multifunctional_regulatory"/>
</dbReference>
<gene>
    <name evidence="3" type="ORF">HH303_03840</name>
</gene>
<dbReference type="Proteomes" id="UP000539372">
    <property type="component" value="Unassembled WGS sequence"/>
</dbReference>